<proteinExistence type="predicted"/>
<keyword evidence="4" id="KW-1185">Reference proteome</keyword>
<protein>
    <recommendedName>
        <fullName evidence="5">Transposase</fullName>
    </recommendedName>
</protein>
<evidence type="ECO:0000256" key="2">
    <source>
        <dbReference type="SAM" id="MobiDB-lite"/>
    </source>
</evidence>
<comment type="caution">
    <text evidence="3">The sequence shown here is derived from an EMBL/GenBank/DDBJ whole genome shotgun (WGS) entry which is preliminary data.</text>
</comment>
<dbReference type="EMBL" id="JACJST010000019">
    <property type="protein sequence ID" value="MBD2569882.1"/>
    <property type="molecule type" value="Genomic_DNA"/>
</dbReference>
<sequence>MKHERNTNGLKENATKKRDEALAKTDKAIQQLIKDKKKINFNTVAEAADVSKAWLYKEPVIKQRIQSLREQCLEEKKLPPQERTSESSWKAKYQTLKDRLQRVEAENRGLREQLEVAYGRILSVSELEHRVEYLEKENLHLRDELDLRQSQSPKNSSPENPNILNLSAKKSVGVINDTIKNELEVLGIPMNSTLQKLIKSTPDEVTLKAIATLKEQLSKEKEVPNMAGFLVAAIKNRWIPNQDYEEKLENAVFDEWYPLAKSLKLIAASTKIEGLLHVLTTEEQWIPFGQMLERYPLDTLKTLQNVKH</sequence>
<evidence type="ECO:0008006" key="5">
    <source>
        <dbReference type="Google" id="ProtNLM"/>
    </source>
</evidence>
<evidence type="ECO:0000256" key="1">
    <source>
        <dbReference type="SAM" id="Coils"/>
    </source>
</evidence>
<dbReference type="Pfam" id="PF19776">
    <property type="entry name" value="DUF6262"/>
    <property type="match status" value="1"/>
</dbReference>
<dbReference type="RefSeq" id="WP_190717088.1">
    <property type="nucleotide sequence ID" value="NZ_JACJST010000019.1"/>
</dbReference>
<reference evidence="3 4" key="1">
    <citation type="journal article" date="2020" name="ISME J.">
        <title>Comparative genomics reveals insights into cyanobacterial evolution and habitat adaptation.</title>
        <authorList>
            <person name="Chen M.Y."/>
            <person name="Teng W.K."/>
            <person name="Zhao L."/>
            <person name="Hu C.X."/>
            <person name="Zhou Y.K."/>
            <person name="Han B.P."/>
            <person name="Song L.R."/>
            <person name="Shu W.S."/>
        </authorList>
    </citation>
    <scope>NUCLEOTIDE SEQUENCE [LARGE SCALE GENOMIC DNA]</scope>
    <source>
        <strain evidence="3 4">FACHB-196</strain>
    </source>
</reference>
<accession>A0ABR8FJL8</accession>
<gene>
    <name evidence="3" type="ORF">H6G59_18675</name>
</gene>
<feature type="region of interest" description="Disordered" evidence="2">
    <location>
        <begin position="1"/>
        <end position="22"/>
    </location>
</feature>
<evidence type="ECO:0000313" key="3">
    <source>
        <dbReference type="EMBL" id="MBD2569882.1"/>
    </source>
</evidence>
<dbReference type="Proteomes" id="UP000640531">
    <property type="component" value="Unassembled WGS sequence"/>
</dbReference>
<feature type="coiled-coil region" evidence="1">
    <location>
        <begin position="86"/>
        <end position="144"/>
    </location>
</feature>
<evidence type="ECO:0000313" key="4">
    <source>
        <dbReference type="Proteomes" id="UP000640531"/>
    </source>
</evidence>
<organism evidence="3 4">
    <name type="scientific">Anabaena lutea FACHB-196</name>
    <dbReference type="NCBI Taxonomy" id="2692881"/>
    <lineage>
        <taxon>Bacteria</taxon>
        <taxon>Bacillati</taxon>
        <taxon>Cyanobacteriota</taxon>
        <taxon>Cyanophyceae</taxon>
        <taxon>Nostocales</taxon>
        <taxon>Nostocaceae</taxon>
        <taxon>Anabaena</taxon>
    </lineage>
</organism>
<name>A0ABR8FJL8_9NOST</name>
<dbReference type="InterPro" id="IPR046229">
    <property type="entry name" value="TnpC-like"/>
</dbReference>
<keyword evidence="1" id="KW-0175">Coiled coil</keyword>
<feature type="compositionally biased region" description="Basic and acidic residues" evidence="2">
    <location>
        <begin position="13"/>
        <end position="22"/>
    </location>
</feature>